<protein>
    <submittedName>
        <fullName evidence="1">Uncharacterized protein</fullName>
    </submittedName>
</protein>
<proteinExistence type="predicted"/>
<sequence length="102" mass="11787">MHFYLVLFIPYFLYVRYIFVVLVHLHFWHTFSVVALPPTAVEDPASAVDFCSVLFRLHSRRSSQVLLISVVSQGDVPSAFVLFFEILDSVISEYFLHYLSGI</sequence>
<evidence type="ECO:0000313" key="2">
    <source>
        <dbReference type="Proteomes" id="UP000827976"/>
    </source>
</evidence>
<comment type="caution">
    <text evidence="1">The sequence shown here is derived from an EMBL/GenBank/DDBJ whole genome shotgun (WGS) entry which is preliminary data.</text>
</comment>
<gene>
    <name evidence="1" type="ORF">IHE45_10G024200</name>
</gene>
<organism evidence="1 2">
    <name type="scientific">Dioscorea alata</name>
    <name type="common">Purple yam</name>
    <dbReference type="NCBI Taxonomy" id="55571"/>
    <lineage>
        <taxon>Eukaryota</taxon>
        <taxon>Viridiplantae</taxon>
        <taxon>Streptophyta</taxon>
        <taxon>Embryophyta</taxon>
        <taxon>Tracheophyta</taxon>
        <taxon>Spermatophyta</taxon>
        <taxon>Magnoliopsida</taxon>
        <taxon>Liliopsida</taxon>
        <taxon>Dioscoreales</taxon>
        <taxon>Dioscoreaceae</taxon>
        <taxon>Dioscorea</taxon>
    </lineage>
</organism>
<keyword evidence="2" id="KW-1185">Reference proteome</keyword>
<accession>A0ACB7V9I3</accession>
<name>A0ACB7V9I3_DIOAL</name>
<dbReference type="EMBL" id="CM037020">
    <property type="protein sequence ID" value="KAH7670399.1"/>
    <property type="molecule type" value="Genomic_DNA"/>
</dbReference>
<reference evidence="2" key="1">
    <citation type="journal article" date="2022" name="Nat. Commun.">
        <title>Chromosome evolution and the genetic basis of agronomically important traits in greater yam.</title>
        <authorList>
            <person name="Bredeson J.V."/>
            <person name="Lyons J.B."/>
            <person name="Oniyinde I.O."/>
            <person name="Okereke N.R."/>
            <person name="Kolade O."/>
            <person name="Nnabue I."/>
            <person name="Nwadili C.O."/>
            <person name="Hribova E."/>
            <person name="Parker M."/>
            <person name="Nwogha J."/>
            <person name="Shu S."/>
            <person name="Carlson J."/>
            <person name="Kariba R."/>
            <person name="Muthemba S."/>
            <person name="Knop K."/>
            <person name="Barton G.J."/>
            <person name="Sherwood A.V."/>
            <person name="Lopez-Montes A."/>
            <person name="Asiedu R."/>
            <person name="Jamnadass R."/>
            <person name="Muchugi A."/>
            <person name="Goodstein D."/>
            <person name="Egesi C.N."/>
            <person name="Featherston J."/>
            <person name="Asfaw A."/>
            <person name="Simpson G.G."/>
            <person name="Dolezel J."/>
            <person name="Hendre P.S."/>
            <person name="Van Deynze A."/>
            <person name="Kumar P.L."/>
            <person name="Obidiegwu J.E."/>
            <person name="Bhattacharjee R."/>
            <person name="Rokhsar D.S."/>
        </authorList>
    </citation>
    <scope>NUCLEOTIDE SEQUENCE [LARGE SCALE GENOMIC DNA]</scope>
    <source>
        <strain evidence="2">cv. TDa95/00328</strain>
    </source>
</reference>
<dbReference type="Proteomes" id="UP000827976">
    <property type="component" value="Chromosome 10"/>
</dbReference>
<evidence type="ECO:0000313" key="1">
    <source>
        <dbReference type="EMBL" id="KAH7670399.1"/>
    </source>
</evidence>